<gene>
    <name evidence="9" type="ORF">GCM10008957_10270</name>
</gene>
<comment type="similarity">
    <text evidence="2">Belongs to the MreD family.</text>
</comment>
<keyword evidence="6 8" id="KW-1133">Transmembrane helix</keyword>
<evidence type="ECO:0000313" key="10">
    <source>
        <dbReference type="Proteomes" id="UP000603865"/>
    </source>
</evidence>
<evidence type="ECO:0008006" key="11">
    <source>
        <dbReference type="Google" id="ProtNLM"/>
    </source>
</evidence>
<evidence type="ECO:0000256" key="8">
    <source>
        <dbReference type="SAM" id="Phobius"/>
    </source>
</evidence>
<comment type="caution">
    <text evidence="9">The sequence shown here is derived from an EMBL/GenBank/DDBJ whole genome shotgun (WGS) entry which is preliminary data.</text>
</comment>
<dbReference type="Proteomes" id="UP000603865">
    <property type="component" value="Unassembled WGS sequence"/>
</dbReference>
<evidence type="ECO:0000256" key="3">
    <source>
        <dbReference type="ARBA" id="ARBA00022475"/>
    </source>
</evidence>
<evidence type="ECO:0000256" key="7">
    <source>
        <dbReference type="ARBA" id="ARBA00023136"/>
    </source>
</evidence>
<sequence>MTRGLGMLRGIVYFVLLIGLQGALSSLLTRAGITPPNLFLLTAAAYALRLRAVPALLAGYAVGLLQDVLGHGLLGLHAAGLAGGVLILIGLRRFITDSGVFQSILTVVSAILGQWAAFLILTYWLRGGLVTVDALEKVLPWELLLTLLVYPLWNRVMSWGLGKRPSADQQMGR</sequence>
<dbReference type="EMBL" id="BMQL01000004">
    <property type="protein sequence ID" value="GGQ99616.1"/>
    <property type="molecule type" value="Genomic_DNA"/>
</dbReference>
<dbReference type="AlphaFoldDB" id="A0A918C0L2"/>
<dbReference type="GO" id="GO:0005886">
    <property type="term" value="C:plasma membrane"/>
    <property type="evidence" value="ECO:0007669"/>
    <property type="project" value="UniProtKB-SubCell"/>
</dbReference>
<protein>
    <recommendedName>
        <fullName evidence="11">Rod shape-determining protein MreD</fullName>
    </recommendedName>
</protein>
<feature type="transmembrane region" description="Helical" evidence="8">
    <location>
        <begin position="6"/>
        <end position="27"/>
    </location>
</feature>
<comment type="subcellular location">
    <subcellularLocation>
        <location evidence="1">Cell membrane</location>
        <topology evidence="1">Multi-pass membrane protein</topology>
    </subcellularLocation>
</comment>
<evidence type="ECO:0000313" key="9">
    <source>
        <dbReference type="EMBL" id="GGQ99616.1"/>
    </source>
</evidence>
<keyword evidence="3" id="KW-1003">Cell membrane</keyword>
<feature type="transmembrane region" description="Helical" evidence="8">
    <location>
        <begin position="103"/>
        <end position="126"/>
    </location>
</feature>
<dbReference type="GO" id="GO:0008360">
    <property type="term" value="P:regulation of cell shape"/>
    <property type="evidence" value="ECO:0007669"/>
    <property type="project" value="UniProtKB-KW"/>
</dbReference>
<evidence type="ECO:0000256" key="5">
    <source>
        <dbReference type="ARBA" id="ARBA00022960"/>
    </source>
</evidence>
<dbReference type="InterPro" id="IPR007227">
    <property type="entry name" value="Cell_shape_determining_MreD"/>
</dbReference>
<name>A0A918C0L2_9DEIO</name>
<evidence type="ECO:0000256" key="1">
    <source>
        <dbReference type="ARBA" id="ARBA00004651"/>
    </source>
</evidence>
<dbReference type="RefSeq" id="WP_229775894.1">
    <property type="nucleotide sequence ID" value="NZ_BMQL01000004.1"/>
</dbReference>
<reference evidence="9" key="1">
    <citation type="journal article" date="2014" name="Int. J. Syst. Evol. Microbiol.">
        <title>Complete genome sequence of Corynebacterium casei LMG S-19264T (=DSM 44701T), isolated from a smear-ripened cheese.</title>
        <authorList>
            <consortium name="US DOE Joint Genome Institute (JGI-PGF)"/>
            <person name="Walter F."/>
            <person name="Albersmeier A."/>
            <person name="Kalinowski J."/>
            <person name="Ruckert C."/>
        </authorList>
    </citation>
    <scope>NUCLEOTIDE SEQUENCE</scope>
    <source>
        <strain evidence="9">JCM 31311</strain>
    </source>
</reference>
<reference evidence="9" key="2">
    <citation type="submission" date="2020-09" db="EMBL/GenBank/DDBJ databases">
        <authorList>
            <person name="Sun Q."/>
            <person name="Ohkuma M."/>
        </authorList>
    </citation>
    <scope>NUCLEOTIDE SEQUENCE</scope>
    <source>
        <strain evidence="9">JCM 31311</strain>
    </source>
</reference>
<keyword evidence="4 8" id="KW-0812">Transmembrane</keyword>
<keyword evidence="5" id="KW-0133">Cell shape</keyword>
<feature type="transmembrane region" description="Helical" evidence="8">
    <location>
        <begin position="138"/>
        <end position="156"/>
    </location>
</feature>
<keyword evidence="10" id="KW-1185">Reference proteome</keyword>
<proteinExistence type="inferred from homology"/>
<dbReference type="NCBIfam" id="TIGR03426">
    <property type="entry name" value="shape_MreD"/>
    <property type="match status" value="1"/>
</dbReference>
<keyword evidence="7 8" id="KW-0472">Membrane</keyword>
<evidence type="ECO:0000256" key="2">
    <source>
        <dbReference type="ARBA" id="ARBA00007776"/>
    </source>
</evidence>
<evidence type="ECO:0000256" key="4">
    <source>
        <dbReference type="ARBA" id="ARBA00022692"/>
    </source>
</evidence>
<evidence type="ECO:0000256" key="6">
    <source>
        <dbReference type="ARBA" id="ARBA00022989"/>
    </source>
</evidence>
<accession>A0A918C0L2</accession>
<organism evidence="9 10">
    <name type="scientific">Deinococcus ruber</name>
    <dbReference type="NCBI Taxonomy" id="1848197"/>
    <lineage>
        <taxon>Bacteria</taxon>
        <taxon>Thermotogati</taxon>
        <taxon>Deinococcota</taxon>
        <taxon>Deinococci</taxon>
        <taxon>Deinococcales</taxon>
        <taxon>Deinococcaceae</taxon>
        <taxon>Deinococcus</taxon>
    </lineage>
</organism>
<feature type="transmembrane region" description="Helical" evidence="8">
    <location>
        <begin position="68"/>
        <end position="91"/>
    </location>
</feature>